<sequence>MDIENLTFLGGLLLGLASSLHCAGMCGAIASSIMFSLSGGDTIGDRLAVLLPAQAGKIVAYTLAGGLVGLAGSSVYGVFDQSAGYRILQWASAVTLGWIGLTLTGLAPSLALLDRVTRPVIGLIAAGAPGVGSPGTLGLRMPTAFLSGLAWGFLPCGMVFGALFYAMLSGSAGGGASVMLGFGVGTLPSVTAPRSAWPACAGWPAASICGRRSA</sequence>
<keyword evidence="1" id="KW-0812">Transmembrane</keyword>
<organism evidence="3 4">
    <name type="scientific">Methylobrevis pamukkalensis</name>
    <dbReference type="NCBI Taxonomy" id="1439726"/>
    <lineage>
        <taxon>Bacteria</taxon>
        <taxon>Pseudomonadati</taxon>
        <taxon>Pseudomonadota</taxon>
        <taxon>Alphaproteobacteria</taxon>
        <taxon>Hyphomicrobiales</taxon>
        <taxon>Pleomorphomonadaceae</taxon>
        <taxon>Methylobrevis</taxon>
    </lineage>
</organism>
<evidence type="ECO:0000313" key="4">
    <source>
        <dbReference type="Proteomes" id="UP000094622"/>
    </source>
</evidence>
<comment type="caution">
    <text evidence="3">The sequence shown here is derived from an EMBL/GenBank/DDBJ whole genome shotgun (WGS) entry which is preliminary data.</text>
</comment>
<feature type="transmembrane region" description="Helical" evidence="1">
    <location>
        <begin position="58"/>
        <end position="79"/>
    </location>
</feature>
<dbReference type="Proteomes" id="UP000094622">
    <property type="component" value="Unassembled WGS sequence"/>
</dbReference>
<proteinExistence type="predicted"/>
<keyword evidence="4" id="KW-1185">Reference proteome</keyword>
<name>A0A1E3GZ65_9HYPH</name>
<dbReference type="PANTHER" id="PTHR42208:SF1">
    <property type="entry name" value="HEAVY METAL TRANSPORTER"/>
    <property type="match status" value="1"/>
</dbReference>
<feature type="transmembrane region" description="Helical" evidence="1">
    <location>
        <begin position="91"/>
        <end position="113"/>
    </location>
</feature>
<evidence type="ECO:0000259" key="2">
    <source>
        <dbReference type="Pfam" id="PF13386"/>
    </source>
</evidence>
<dbReference type="Pfam" id="PF13386">
    <property type="entry name" value="DsbD_2"/>
    <property type="match status" value="1"/>
</dbReference>
<gene>
    <name evidence="3" type="ORF">A6302_03379</name>
</gene>
<dbReference type="PANTHER" id="PTHR42208">
    <property type="entry name" value="HEAVY METAL TRANSPORTER-RELATED"/>
    <property type="match status" value="1"/>
</dbReference>
<reference evidence="3 4" key="1">
    <citation type="submission" date="2016-07" db="EMBL/GenBank/DDBJ databases">
        <title>Draft Genome Sequence of Methylobrevis pamukkalensis PK2.</title>
        <authorList>
            <person name="Vasilenko O.V."/>
            <person name="Doronina N.V."/>
            <person name="Shmareva M.N."/>
            <person name="Tarlachkov S.V."/>
            <person name="Mustakhimov I."/>
            <person name="Trotsenko Y.A."/>
        </authorList>
    </citation>
    <scope>NUCLEOTIDE SEQUENCE [LARGE SCALE GENOMIC DNA]</scope>
    <source>
        <strain evidence="3 4">PK2</strain>
    </source>
</reference>
<keyword evidence="1" id="KW-1133">Transmembrane helix</keyword>
<evidence type="ECO:0000313" key="3">
    <source>
        <dbReference type="EMBL" id="ODN69324.1"/>
    </source>
</evidence>
<dbReference type="AlphaFoldDB" id="A0A1E3GZ65"/>
<feature type="domain" description="Urease accessory protein UreH-like transmembrane" evidence="2">
    <location>
        <begin position="12"/>
        <end position="192"/>
    </location>
</feature>
<keyword evidence="1" id="KW-0472">Membrane</keyword>
<protein>
    <recommendedName>
        <fullName evidence="2">Urease accessory protein UreH-like transmembrane domain-containing protein</fullName>
    </recommendedName>
</protein>
<dbReference type="RefSeq" id="WP_169833598.1">
    <property type="nucleotide sequence ID" value="NZ_MCRJ01000097.1"/>
</dbReference>
<accession>A0A1E3GZ65</accession>
<evidence type="ECO:0000256" key="1">
    <source>
        <dbReference type="SAM" id="Phobius"/>
    </source>
</evidence>
<dbReference type="EMBL" id="MCRJ01000097">
    <property type="protein sequence ID" value="ODN69324.1"/>
    <property type="molecule type" value="Genomic_DNA"/>
</dbReference>
<dbReference type="InterPro" id="IPR039447">
    <property type="entry name" value="UreH-like_TM_dom"/>
</dbReference>